<accession>A0AAJ5A8J5</accession>
<dbReference type="AlphaFoldDB" id="A0AAJ5A8J5"/>
<name>A0AAJ5A8J5_LYSSH</name>
<protein>
    <submittedName>
        <fullName evidence="1">Uncharacterized protein</fullName>
    </submittedName>
</protein>
<proteinExistence type="predicted"/>
<organism evidence="1 2">
    <name type="scientific">Lysinibacillus sphaericus</name>
    <name type="common">Bacillus sphaericus</name>
    <dbReference type="NCBI Taxonomy" id="1421"/>
    <lineage>
        <taxon>Bacteria</taxon>
        <taxon>Bacillati</taxon>
        <taxon>Bacillota</taxon>
        <taxon>Bacilli</taxon>
        <taxon>Bacillales</taxon>
        <taxon>Bacillaceae</taxon>
        <taxon>Lysinibacillus</taxon>
    </lineage>
</organism>
<sequence>MDRELTKVFDFTKGIVGNTTVYAKWEVISSGDGGSSSIRQRRNLLQSDSYRRCKSTC</sequence>
<comment type="caution">
    <text evidence="1">The sequence shown here is derived from an EMBL/GenBank/DDBJ whole genome shotgun (WGS) entry which is preliminary data.</text>
</comment>
<dbReference type="Proteomes" id="UP000255295">
    <property type="component" value="Unassembled WGS sequence"/>
</dbReference>
<evidence type="ECO:0000313" key="2">
    <source>
        <dbReference type="Proteomes" id="UP000255295"/>
    </source>
</evidence>
<gene>
    <name evidence="1" type="ORF">NCTC10338_04746</name>
</gene>
<reference evidence="1 2" key="1">
    <citation type="submission" date="2018-06" db="EMBL/GenBank/DDBJ databases">
        <authorList>
            <consortium name="Pathogen Informatics"/>
            <person name="Doyle S."/>
        </authorList>
    </citation>
    <scope>NUCLEOTIDE SEQUENCE [LARGE SCALE GENOMIC DNA]</scope>
    <source>
        <strain evidence="1 2">NCTC10338</strain>
    </source>
</reference>
<evidence type="ECO:0000313" key="1">
    <source>
        <dbReference type="EMBL" id="SUX55504.1"/>
    </source>
</evidence>
<dbReference type="EMBL" id="UFSZ01000002">
    <property type="protein sequence ID" value="SUX55504.1"/>
    <property type="molecule type" value="Genomic_DNA"/>
</dbReference>